<name>A0A8H6VUJ0_9AGAR</name>
<dbReference type="EMBL" id="JACAZF010000019">
    <property type="protein sequence ID" value="KAF7288744.1"/>
    <property type="molecule type" value="Genomic_DNA"/>
</dbReference>
<proteinExistence type="predicted"/>
<gene>
    <name evidence="1" type="ORF">MIND_01419600</name>
</gene>
<reference evidence="1" key="1">
    <citation type="submission" date="2020-05" db="EMBL/GenBank/DDBJ databases">
        <title>Mycena genomes resolve the evolution of fungal bioluminescence.</title>
        <authorList>
            <person name="Tsai I.J."/>
        </authorList>
    </citation>
    <scope>NUCLEOTIDE SEQUENCE</scope>
    <source>
        <strain evidence="1">171206Taipei</strain>
    </source>
</reference>
<comment type="caution">
    <text evidence="1">The sequence shown here is derived from an EMBL/GenBank/DDBJ whole genome shotgun (WGS) entry which is preliminary data.</text>
</comment>
<organism evidence="1 2">
    <name type="scientific">Mycena indigotica</name>
    <dbReference type="NCBI Taxonomy" id="2126181"/>
    <lineage>
        <taxon>Eukaryota</taxon>
        <taxon>Fungi</taxon>
        <taxon>Dikarya</taxon>
        <taxon>Basidiomycota</taxon>
        <taxon>Agaricomycotina</taxon>
        <taxon>Agaricomycetes</taxon>
        <taxon>Agaricomycetidae</taxon>
        <taxon>Agaricales</taxon>
        <taxon>Marasmiineae</taxon>
        <taxon>Mycenaceae</taxon>
        <taxon>Mycena</taxon>
    </lineage>
</organism>
<dbReference type="AlphaFoldDB" id="A0A8H6VUJ0"/>
<dbReference type="GeneID" id="59353101"/>
<evidence type="ECO:0000313" key="2">
    <source>
        <dbReference type="Proteomes" id="UP000636479"/>
    </source>
</evidence>
<accession>A0A8H6VUJ0</accession>
<protein>
    <submittedName>
        <fullName evidence="1">Uncharacterized protein</fullName>
    </submittedName>
</protein>
<evidence type="ECO:0000313" key="1">
    <source>
        <dbReference type="EMBL" id="KAF7288744.1"/>
    </source>
</evidence>
<dbReference type="Proteomes" id="UP000636479">
    <property type="component" value="Unassembled WGS sequence"/>
</dbReference>
<sequence>MEALKVLHGHFSAQRAANSNDECGDSDTPASGALGVRTQVATRMGVAPPRAEVLGKKWGEKQLAQASPSIASSLPASRQVGFLLYMQKHILDSEYIDGLVNDCSPDSGKNGGKTCNWVLHYFRALVKHGCIRVPLRRYRLTPTWNQAFTDPFKRFSASFDNSFLSILAVVPTLRLISDHRMTFLVSLPAKPQREDRISLTQTPLPLPSPCSFPIADTLAPSQSKQAFLLASAGGSHSGMRLASR</sequence>
<keyword evidence="2" id="KW-1185">Reference proteome</keyword>
<dbReference type="RefSeq" id="XP_037212966.1">
    <property type="nucleotide sequence ID" value="XM_037370585.1"/>
</dbReference>